<feature type="compositionally biased region" description="Polar residues" evidence="2">
    <location>
        <begin position="18"/>
        <end position="28"/>
    </location>
</feature>
<dbReference type="GO" id="GO:0009740">
    <property type="term" value="P:gibberellic acid mediated signaling pathway"/>
    <property type="evidence" value="ECO:0007669"/>
    <property type="project" value="TreeGrafter"/>
</dbReference>
<keyword evidence="1" id="KW-0479">Metal-binding</keyword>
<organism evidence="4 5">
    <name type="scientific">Lithospermum erythrorhizon</name>
    <name type="common">Purple gromwell</name>
    <name type="synonym">Lithospermum officinale var. erythrorhizon</name>
    <dbReference type="NCBI Taxonomy" id="34254"/>
    <lineage>
        <taxon>Eukaryota</taxon>
        <taxon>Viridiplantae</taxon>
        <taxon>Streptophyta</taxon>
        <taxon>Embryophyta</taxon>
        <taxon>Tracheophyta</taxon>
        <taxon>Spermatophyta</taxon>
        <taxon>Magnoliopsida</taxon>
        <taxon>eudicotyledons</taxon>
        <taxon>Gunneridae</taxon>
        <taxon>Pentapetalae</taxon>
        <taxon>asterids</taxon>
        <taxon>lamiids</taxon>
        <taxon>Boraginales</taxon>
        <taxon>Boraginaceae</taxon>
        <taxon>Boraginoideae</taxon>
        <taxon>Lithospermeae</taxon>
        <taxon>Lithospermum</taxon>
    </lineage>
</organism>
<dbReference type="EMBL" id="BAABME010000107">
    <property type="protein sequence ID" value="GAA0139649.1"/>
    <property type="molecule type" value="Genomic_DNA"/>
</dbReference>
<keyword evidence="1" id="KW-0862">Zinc</keyword>
<dbReference type="GO" id="GO:0009736">
    <property type="term" value="P:cytokinin-activated signaling pathway"/>
    <property type="evidence" value="ECO:0007669"/>
    <property type="project" value="TreeGrafter"/>
</dbReference>
<evidence type="ECO:0000313" key="5">
    <source>
        <dbReference type="Proteomes" id="UP001454036"/>
    </source>
</evidence>
<dbReference type="PROSITE" id="PS50157">
    <property type="entry name" value="ZINC_FINGER_C2H2_2"/>
    <property type="match status" value="1"/>
</dbReference>
<keyword evidence="5" id="KW-1185">Reference proteome</keyword>
<dbReference type="GO" id="GO:0003700">
    <property type="term" value="F:DNA-binding transcription factor activity"/>
    <property type="evidence" value="ECO:0007669"/>
    <property type="project" value="TreeGrafter"/>
</dbReference>
<feature type="region of interest" description="Disordered" evidence="2">
    <location>
        <begin position="1"/>
        <end position="28"/>
    </location>
</feature>
<dbReference type="GO" id="GO:0010090">
    <property type="term" value="P:trichome morphogenesis"/>
    <property type="evidence" value="ECO:0007669"/>
    <property type="project" value="InterPro"/>
</dbReference>
<comment type="caution">
    <text evidence="4">The sequence shown here is derived from an EMBL/GenBank/DDBJ whole genome shotgun (WGS) entry which is preliminary data.</text>
</comment>
<evidence type="ECO:0000256" key="2">
    <source>
        <dbReference type="SAM" id="MobiDB-lite"/>
    </source>
</evidence>
<evidence type="ECO:0000256" key="1">
    <source>
        <dbReference type="PROSITE-ProRule" id="PRU00042"/>
    </source>
</evidence>
<dbReference type="InterPro" id="IPR013087">
    <property type="entry name" value="Znf_C2H2_type"/>
</dbReference>
<feature type="domain" description="C2H2-type" evidence="3">
    <location>
        <begin position="59"/>
        <end position="86"/>
    </location>
</feature>
<dbReference type="GO" id="GO:0008270">
    <property type="term" value="F:zinc ion binding"/>
    <property type="evidence" value="ECO:0007669"/>
    <property type="project" value="UniProtKB-KW"/>
</dbReference>
<dbReference type="GO" id="GO:0005634">
    <property type="term" value="C:nucleus"/>
    <property type="evidence" value="ECO:0007669"/>
    <property type="project" value="TreeGrafter"/>
</dbReference>
<gene>
    <name evidence="4" type="ORF">LIER_01150</name>
</gene>
<dbReference type="Gene3D" id="3.30.160.60">
    <property type="entry name" value="Classic Zinc Finger"/>
    <property type="match status" value="1"/>
</dbReference>
<proteinExistence type="predicted"/>
<dbReference type="InterPro" id="IPR044299">
    <property type="entry name" value="GIS3/ZFP5/ZFP6"/>
</dbReference>
<keyword evidence="1" id="KW-0863">Zinc-finger</keyword>
<evidence type="ECO:0000313" key="4">
    <source>
        <dbReference type="EMBL" id="GAA0139649.1"/>
    </source>
</evidence>
<dbReference type="GO" id="GO:0000976">
    <property type="term" value="F:transcription cis-regulatory region binding"/>
    <property type="evidence" value="ECO:0007669"/>
    <property type="project" value="TreeGrafter"/>
</dbReference>
<dbReference type="PROSITE" id="PS00028">
    <property type="entry name" value="ZINC_FINGER_C2H2_1"/>
    <property type="match status" value="1"/>
</dbReference>
<reference evidence="4 5" key="1">
    <citation type="submission" date="2024-01" db="EMBL/GenBank/DDBJ databases">
        <title>The complete chloroplast genome sequence of Lithospermum erythrorhizon: insights into the phylogenetic relationship among Boraginaceae species and the maternal lineages of purple gromwells.</title>
        <authorList>
            <person name="Okada T."/>
            <person name="Watanabe K."/>
        </authorList>
    </citation>
    <scope>NUCLEOTIDE SEQUENCE [LARGE SCALE GENOMIC DNA]</scope>
</reference>
<dbReference type="AlphaFoldDB" id="A0AAV3NJV3"/>
<dbReference type="InterPro" id="IPR036236">
    <property type="entry name" value="Znf_C2H2_sf"/>
</dbReference>
<dbReference type="Proteomes" id="UP001454036">
    <property type="component" value="Unassembled WGS sequence"/>
</dbReference>
<name>A0AAV3NJV3_LITER</name>
<accession>A0AAV3NJV3</accession>
<dbReference type="SUPFAM" id="SSF57667">
    <property type="entry name" value="beta-beta-alpha zinc fingers"/>
    <property type="match status" value="1"/>
</dbReference>
<dbReference type="PANTHER" id="PTHR46353:SF23">
    <property type="entry name" value="C2H2 ZINC FINGER-CONTAINING PROTEIN-RELATED"/>
    <property type="match status" value="1"/>
</dbReference>
<dbReference type="PANTHER" id="PTHR46353">
    <property type="entry name" value="ZINC FINGER PROTEIN 5"/>
    <property type="match status" value="1"/>
</dbReference>
<sequence length="189" mass="21023">MAENSNESSSTSPPLDKNGNNIGHDSLSSTTTMRLFGFPVTGCPDRPISGQNEVENKKFECQYCNREFINSQALGGHQNAHKKERQRAKRSQQFMANNNHRLGTHNDAPFIHAHSSNHTTNASDYGARFRSTNENFVYPNRVLSGVPLRYPSRFQTGQPQNVARNVGPEATMAARSSSYDGDVDIDLHL</sequence>
<evidence type="ECO:0000259" key="3">
    <source>
        <dbReference type="PROSITE" id="PS50157"/>
    </source>
</evidence>
<protein>
    <recommendedName>
        <fullName evidence="3">C2H2-type domain-containing protein</fullName>
    </recommendedName>
</protein>
<feature type="compositionally biased region" description="Low complexity" evidence="2">
    <location>
        <begin position="1"/>
        <end position="14"/>
    </location>
</feature>